<accession>A0A4C1WY57</accession>
<sequence length="300" mass="34203">MSRAVGTHTCRPAALELAVREHFEIESLGITQRERENAEVKRASCILNDTTRRIEHKWETGLLWKEDDPRFPDNYNGARKRLTNIENKMDRDPAFVAAYTTQIEKLIENGYARRFRIGSVAFTGDIRDMFLRVRVCAPDQRAQLSVARCRSRQRAPCVRNDFANFWRVVIANVCDLRTKQKCGNILSAGSRKIDKRRHRSARAGGGFDIRGWATNAPELRESLSSESSADAATVSLHKRRTERALGLIWEPECDSLGFDVTFKKLPRDIVNGKNRPTKRQFLSLIMSIFDPLGLLCPVTI</sequence>
<dbReference type="EMBL" id="BGZK01000660">
    <property type="protein sequence ID" value="GBP55079.1"/>
    <property type="molecule type" value="Genomic_DNA"/>
</dbReference>
<dbReference type="STRING" id="151549.A0A4C1WY57"/>
<gene>
    <name evidence="1" type="ORF">EVAR_46376_1</name>
</gene>
<evidence type="ECO:0000313" key="1">
    <source>
        <dbReference type="EMBL" id="GBP55079.1"/>
    </source>
</evidence>
<evidence type="ECO:0000313" key="2">
    <source>
        <dbReference type="Proteomes" id="UP000299102"/>
    </source>
</evidence>
<name>A0A4C1WY57_EUMVA</name>
<proteinExistence type="predicted"/>
<protein>
    <submittedName>
        <fullName evidence="1">Uncharacterized protein</fullName>
    </submittedName>
</protein>
<dbReference type="PANTHER" id="PTHR47331">
    <property type="entry name" value="PHD-TYPE DOMAIN-CONTAINING PROTEIN"/>
    <property type="match status" value="1"/>
</dbReference>
<dbReference type="OrthoDB" id="6434680at2759"/>
<reference evidence="1 2" key="1">
    <citation type="journal article" date="2019" name="Commun. Biol.">
        <title>The bagworm genome reveals a unique fibroin gene that provides high tensile strength.</title>
        <authorList>
            <person name="Kono N."/>
            <person name="Nakamura H."/>
            <person name="Ohtoshi R."/>
            <person name="Tomita M."/>
            <person name="Numata K."/>
            <person name="Arakawa K."/>
        </authorList>
    </citation>
    <scope>NUCLEOTIDE SEQUENCE [LARGE SCALE GENOMIC DNA]</scope>
</reference>
<dbReference type="AlphaFoldDB" id="A0A4C1WY57"/>
<dbReference type="Proteomes" id="UP000299102">
    <property type="component" value="Unassembled WGS sequence"/>
</dbReference>
<organism evidence="1 2">
    <name type="scientific">Eumeta variegata</name>
    <name type="common">Bagworm moth</name>
    <name type="synonym">Eumeta japonica</name>
    <dbReference type="NCBI Taxonomy" id="151549"/>
    <lineage>
        <taxon>Eukaryota</taxon>
        <taxon>Metazoa</taxon>
        <taxon>Ecdysozoa</taxon>
        <taxon>Arthropoda</taxon>
        <taxon>Hexapoda</taxon>
        <taxon>Insecta</taxon>
        <taxon>Pterygota</taxon>
        <taxon>Neoptera</taxon>
        <taxon>Endopterygota</taxon>
        <taxon>Lepidoptera</taxon>
        <taxon>Glossata</taxon>
        <taxon>Ditrysia</taxon>
        <taxon>Tineoidea</taxon>
        <taxon>Psychidae</taxon>
        <taxon>Oiketicinae</taxon>
        <taxon>Eumeta</taxon>
    </lineage>
</organism>
<keyword evidence="2" id="KW-1185">Reference proteome</keyword>
<comment type="caution">
    <text evidence="1">The sequence shown here is derived from an EMBL/GenBank/DDBJ whole genome shotgun (WGS) entry which is preliminary data.</text>
</comment>